<dbReference type="InterPro" id="IPR029068">
    <property type="entry name" value="Glyas_Bleomycin-R_OHBP_Dase"/>
</dbReference>
<evidence type="ECO:0000313" key="3">
    <source>
        <dbReference type="Proteomes" id="UP000776651"/>
    </source>
</evidence>
<evidence type="ECO:0000313" key="2">
    <source>
        <dbReference type="EMBL" id="MBX7489414.1"/>
    </source>
</evidence>
<dbReference type="PROSITE" id="PS51819">
    <property type="entry name" value="VOC"/>
    <property type="match status" value="2"/>
</dbReference>
<dbReference type="InterPro" id="IPR037523">
    <property type="entry name" value="VOC_core"/>
</dbReference>
<feature type="domain" description="VOC" evidence="1">
    <location>
        <begin position="7"/>
        <end position="124"/>
    </location>
</feature>
<dbReference type="SUPFAM" id="SSF54593">
    <property type="entry name" value="Glyoxalase/Bleomycin resistance protein/Dihydroxybiphenyl dioxygenase"/>
    <property type="match status" value="2"/>
</dbReference>
<keyword evidence="3" id="KW-1185">Reference proteome</keyword>
<proteinExistence type="predicted"/>
<dbReference type="InterPro" id="IPR052164">
    <property type="entry name" value="Anthracycline_SecMetBiosynth"/>
</dbReference>
<dbReference type="CDD" id="cd07247">
    <property type="entry name" value="SgaA_N_like"/>
    <property type="match status" value="2"/>
</dbReference>
<evidence type="ECO:0000259" key="1">
    <source>
        <dbReference type="PROSITE" id="PS51819"/>
    </source>
</evidence>
<organism evidence="2 3">
    <name type="scientific">Qipengyuania pacifica</name>
    <dbReference type="NCBI Taxonomy" id="2860199"/>
    <lineage>
        <taxon>Bacteria</taxon>
        <taxon>Pseudomonadati</taxon>
        <taxon>Pseudomonadota</taxon>
        <taxon>Alphaproteobacteria</taxon>
        <taxon>Sphingomonadales</taxon>
        <taxon>Erythrobacteraceae</taxon>
        <taxon>Qipengyuania</taxon>
    </lineage>
</organism>
<dbReference type="InterPro" id="IPR004360">
    <property type="entry name" value="Glyas_Fos-R_dOase_dom"/>
</dbReference>
<dbReference type="Proteomes" id="UP000776651">
    <property type="component" value="Unassembled WGS sequence"/>
</dbReference>
<accession>A0ABS7JJA9</accession>
<reference evidence="2 3" key="1">
    <citation type="submission" date="2021-08" db="EMBL/GenBank/DDBJ databases">
        <title>Comparative Genomics Analysis of the Genus Qipengyuania Reveals Extensive Genetic Diversity and Metabolic Versatility, Including the Description of Fifteen Novel Species.</title>
        <authorList>
            <person name="Liu Y."/>
        </authorList>
    </citation>
    <scope>NUCLEOTIDE SEQUENCE [LARGE SCALE GENOMIC DNA]</scope>
    <source>
        <strain evidence="2 3">GH25</strain>
    </source>
</reference>
<name>A0ABS7JJA9_9SPHN</name>
<dbReference type="RefSeq" id="WP_221598579.1">
    <property type="nucleotide sequence ID" value="NZ_JAIGNQ010000004.1"/>
</dbReference>
<feature type="domain" description="VOC" evidence="1">
    <location>
        <begin position="138"/>
        <end position="256"/>
    </location>
</feature>
<dbReference type="PANTHER" id="PTHR33993:SF14">
    <property type="entry name" value="GB|AAF24581.1"/>
    <property type="match status" value="1"/>
</dbReference>
<protein>
    <submittedName>
        <fullName evidence="2">VOC family protein</fullName>
    </submittedName>
</protein>
<sequence length="258" mass="28187">MADNQGDFVWYELMTSDADAAQAFYEPLLGWKFAGSGMSDMDYRLGSANGVEVVGLLELTQDMIGGGARPAWIGYIAVADIDAALTRLKEQGGQLFMGPNRLEGVGRMAMVADPQGAPFYLMQPEGEASQSFAKYEPRPGHCAWNELMSGDRQGAHEFYTDLFGWEKADSMDMGEMGSYDMYRAGDYMLGAIMQKPDDMPASLWSYYFRVPEIEPAADYVRSNGGQVINGPMEIPGGEHVFNAIDPQGAMFSLIGKGA</sequence>
<dbReference type="PANTHER" id="PTHR33993">
    <property type="entry name" value="GLYOXALASE-RELATED"/>
    <property type="match status" value="1"/>
</dbReference>
<dbReference type="Pfam" id="PF00903">
    <property type="entry name" value="Glyoxalase"/>
    <property type="match status" value="2"/>
</dbReference>
<dbReference type="Gene3D" id="3.10.180.10">
    <property type="entry name" value="2,3-Dihydroxybiphenyl 1,2-Dioxygenase, domain 1"/>
    <property type="match status" value="2"/>
</dbReference>
<dbReference type="EMBL" id="JAIGNQ010000004">
    <property type="protein sequence ID" value="MBX7489414.1"/>
    <property type="molecule type" value="Genomic_DNA"/>
</dbReference>
<gene>
    <name evidence="2" type="ORF">K3177_12900</name>
</gene>
<comment type="caution">
    <text evidence="2">The sequence shown here is derived from an EMBL/GenBank/DDBJ whole genome shotgun (WGS) entry which is preliminary data.</text>
</comment>